<proteinExistence type="predicted"/>
<dbReference type="CDD" id="cd03468">
    <property type="entry name" value="PolY_like"/>
    <property type="match status" value="1"/>
</dbReference>
<dbReference type="InterPro" id="IPR043502">
    <property type="entry name" value="DNA/RNA_pol_sf"/>
</dbReference>
<keyword evidence="4" id="KW-1185">Reference proteome</keyword>
<dbReference type="SUPFAM" id="SSF56672">
    <property type="entry name" value="DNA/RNA polymerases"/>
    <property type="match status" value="1"/>
</dbReference>
<evidence type="ECO:0000256" key="1">
    <source>
        <dbReference type="ARBA" id="ARBA00022763"/>
    </source>
</evidence>
<dbReference type="InterPro" id="IPR050356">
    <property type="entry name" value="SulA_CellDiv_inhibitor"/>
</dbReference>
<evidence type="ECO:0000313" key="3">
    <source>
        <dbReference type="EMBL" id="NYZ64208.1"/>
    </source>
</evidence>
<feature type="domain" description="UmuC" evidence="2">
    <location>
        <begin position="26"/>
        <end position="149"/>
    </location>
</feature>
<organism evidence="3 4">
    <name type="scientific">Luteimonas deserti</name>
    <dbReference type="NCBI Taxonomy" id="2752306"/>
    <lineage>
        <taxon>Bacteria</taxon>
        <taxon>Pseudomonadati</taxon>
        <taxon>Pseudomonadota</taxon>
        <taxon>Gammaproteobacteria</taxon>
        <taxon>Lysobacterales</taxon>
        <taxon>Lysobacteraceae</taxon>
        <taxon>Luteimonas</taxon>
    </lineage>
</organism>
<dbReference type="InterPro" id="IPR001126">
    <property type="entry name" value="UmuC"/>
</dbReference>
<keyword evidence="1" id="KW-0227">DNA damage</keyword>
<gene>
    <name evidence="3" type="ORF">H0E82_15825</name>
</gene>
<evidence type="ECO:0000259" key="2">
    <source>
        <dbReference type="Pfam" id="PF00817"/>
    </source>
</evidence>
<dbReference type="EMBL" id="JACCJZ010000020">
    <property type="protein sequence ID" value="NYZ64208.1"/>
    <property type="molecule type" value="Genomic_DNA"/>
</dbReference>
<dbReference type="GO" id="GO:0006281">
    <property type="term" value="P:DNA repair"/>
    <property type="evidence" value="ECO:0007669"/>
    <property type="project" value="InterPro"/>
</dbReference>
<protein>
    <submittedName>
        <fullName evidence="3">DNA polymerase Y family protein</fullName>
    </submittedName>
</protein>
<dbReference type="PANTHER" id="PTHR35369:SF2">
    <property type="entry name" value="BLR3025 PROTEIN"/>
    <property type="match status" value="1"/>
</dbReference>
<dbReference type="AlphaFoldDB" id="A0A7Z0U1D2"/>
<dbReference type="Proteomes" id="UP000589896">
    <property type="component" value="Unassembled WGS sequence"/>
</dbReference>
<dbReference type="RefSeq" id="WP_180546411.1">
    <property type="nucleotide sequence ID" value="NZ_JACCJZ010000020.1"/>
</dbReference>
<dbReference type="PANTHER" id="PTHR35369">
    <property type="entry name" value="BLR3025 PROTEIN-RELATED"/>
    <property type="match status" value="1"/>
</dbReference>
<reference evidence="3 4" key="1">
    <citation type="submission" date="2020-07" db="EMBL/GenBank/DDBJ databases">
        <title>isolation of Luteimonas sp. SJ-16.</title>
        <authorList>
            <person name="Huang X.-X."/>
            <person name="Xu L."/>
            <person name="Sun J.-Q."/>
        </authorList>
    </citation>
    <scope>NUCLEOTIDE SEQUENCE [LARGE SCALE GENOMIC DNA]</scope>
    <source>
        <strain evidence="3 4">SJ-16</strain>
    </source>
</reference>
<accession>A0A7Z0U1D2</accession>
<name>A0A7Z0U1D2_9GAMM</name>
<sequence length="473" mass="53139">MLWACILVPQLALDAVLRRLPDPLAPLALVEGPAQLRSLHTVNPAAAAAGLKAGMRLSAAHALLADVRTVDYDPQEEARWQRFLAAWAYRHSSLVSRQWPRAIVLEARASFRLFGPWPRFEARLREELDVLGFRHRIALAPTPRAARVLAGLRDGFAVTSATALQPLLGTVPVRRAALPGDTGERLHRMGVRTLAALRALPRDGLRRRFGAPLLDHVDRLYGDLDDPLECYAPPDHFDARLELGYEVESHTALLFPLRRLINDLCTYLSIRDGGVQRFVLRLEHEHARTDVEVGLLAAEREPAMLFELARSRLERASLDAPVVAMGLVAHQLPPFVPATRDLFDPRPQQALPWPQLRERLRARLGDEAVYRVAAADDPRPERAWTRVFGDTAQPARPAPPRPARPAWLLPQPVPLRDPRLRIVSGPERLESGWWDGDDARRDYYVVETSRGQRAWAFVPPGEHAGWMLHGWFA</sequence>
<comment type="caution">
    <text evidence="3">The sequence shown here is derived from an EMBL/GenBank/DDBJ whole genome shotgun (WGS) entry which is preliminary data.</text>
</comment>
<dbReference type="Pfam" id="PF00817">
    <property type="entry name" value="IMS"/>
    <property type="match status" value="1"/>
</dbReference>
<evidence type="ECO:0000313" key="4">
    <source>
        <dbReference type="Proteomes" id="UP000589896"/>
    </source>
</evidence>